<feature type="compositionally biased region" description="Low complexity" evidence="1">
    <location>
        <begin position="25"/>
        <end position="41"/>
    </location>
</feature>
<reference evidence="2" key="1">
    <citation type="journal article" date="2020" name="New Phytol.">
        <title>Comparative genomics reveals dynamic genome evolution in host specialist ectomycorrhizal fungi.</title>
        <authorList>
            <person name="Lofgren L.A."/>
            <person name="Nguyen N.H."/>
            <person name="Vilgalys R."/>
            <person name="Ruytinx J."/>
            <person name="Liao H.L."/>
            <person name="Branco S."/>
            <person name="Kuo A."/>
            <person name="LaButti K."/>
            <person name="Lipzen A."/>
            <person name="Andreopoulos W."/>
            <person name="Pangilinan J."/>
            <person name="Riley R."/>
            <person name="Hundley H."/>
            <person name="Na H."/>
            <person name="Barry K."/>
            <person name="Grigoriev I.V."/>
            <person name="Stajich J.E."/>
            <person name="Kennedy P.G."/>
        </authorList>
    </citation>
    <scope>NUCLEOTIDE SEQUENCE</scope>
    <source>
        <strain evidence="2">FC203</strain>
    </source>
</reference>
<proteinExistence type="predicted"/>
<protein>
    <submittedName>
        <fullName evidence="2">Uncharacterized protein</fullName>
    </submittedName>
</protein>
<dbReference type="RefSeq" id="XP_041234320.1">
    <property type="nucleotide sequence ID" value="XM_041365904.1"/>
</dbReference>
<dbReference type="AlphaFoldDB" id="A0AAD4HSQ9"/>
<sequence length="82" mass="8910">MFNNARTYNQEVFHSTLESVTAETGLPGASPALGGPSSSAAYDDSALRSMDEDERPRRGRARSAGRKQVISDDEYLTLSVDE</sequence>
<accession>A0AAD4HSQ9</accession>
<evidence type="ECO:0000256" key="1">
    <source>
        <dbReference type="SAM" id="MobiDB-lite"/>
    </source>
</evidence>
<feature type="region of interest" description="Disordered" evidence="1">
    <location>
        <begin position="23"/>
        <end position="68"/>
    </location>
</feature>
<name>A0AAD4HSQ9_9AGAM</name>
<evidence type="ECO:0000313" key="2">
    <source>
        <dbReference type="EMBL" id="KAG1908745.1"/>
    </source>
</evidence>
<keyword evidence="3" id="KW-1185">Reference proteome</keyword>
<comment type="caution">
    <text evidence="2">The sequence shown here is derived from an EMBL/GenBank/DDBJ whole genome shotgun (WGS) entry which is preliminary data.</text>
</comment>
<feature type="compositionally biased region" description="Basic and acidic residues" evidence="1">
    <location>
        <begin position="45"/>
        <end position="56"/>
    </location>
</feature>
<dbReference type="EMBL" id="JABBWK010000001">
    <property type="protein sequence ID" value="KAG1908745.1"/>
    <property type="molecule type" value="Genomic_DNA"/>
</dbReference>
<organism evidence="2 3">
    <name type="scientific">Suillus fuscotomentosus</name>
    <dbReference type="NCBI Taxonomy" id="1912939"/>
    <lineage>
        <taxon>Eukaryota</taxon>
        <taxon>Fungi</taxon>
        <taxon>Dikarya</taxon>
        <taxon>Basidiomycota</taxon>
        <taxon>Agaricomycotina</taxon>
        <taxon>Agaricomycetes</taxon>
        <taxon>Agaricomycetidae</taxon>
        <taxon>Boletales</taxon>
        <taxon>Suillineae</taxon>
        <taxon>Suillaceae</taxon>
        <taxon>Suillus</taxon>
    </lineage>
</organism>
<gene>
    <name evidence="2" type="ORF">F5891DRAFT_1180289</name>
</gene>
<evidence type="ECO:0000313" key="3">
    <source>
        <dbReference type="Proteomes" id="UP001195769"/>
    </source>
</evidence>
<dbReference type="GeneID" id="64660202"/>
<dbReference type="Proteomes" id="UP001195769">
    <property type="component" value="Unassembled WGS sequence"/>
</dbReference>